<dbReference type="PANTHER" id="PTHR46082:SF6">
    <property type="entry name" value="AAA+ ATPASE DOMAIN-CONTAINING PROTEIN-RELATED"/>
    <property type="match status" value="1"/>
</dbReference>
<gene>
    <name evidence="1" type="ORF">K432DRAFT_411225</name>
</gene>
<keyword evidence="2" id="KW-1185">Reference proteome</keyword>
<dbReference type="InterPro" id="IPR011990">
    <property type="entry name" value="TPR-like_helical_dom_sf"/>
</dbReference>
<dbReference type="Pfam" id="PF13374">
    <property type="entry name" value="TPR_10"/>
    <property type="match status" value="2"/>
</dbReference>
<organism evidence="1 2">
    <name type="scientific">Lepidopterella palustris CBS 459.81</name>
    <dbReference type="NCBI Taxonomy" id="1314670"/>
    <lineage>
        <taxon>Eukaryota</taxon>
        <taxon>Fungi</taxon>
        <taxon>Dikarya</taxon>
        <taxon>Ascomycota</taxon>
        <taxon>Pezizomycotina</taxon>
        <taxon>Dothideomycetes</taxon>
        <taxon>Pleosporomycetidae</taxon>
        <taxon>Mytilinidiales</taxon>
        <taxon>Argynnaceae</taxon>
        <taxon>Lepidopterella</taxon>
    </lineage>
</organism>
<dbReference type="Gene3D" id="1.25.40.10">
    <property type="entry name" value="Tetratricopeptide repeat domain"/>
    <property type="match status" value="1"/>
</dbReference>
<reference evidence="1 2" key="1">
    <citation type="journal article" date="2016" name="Nat. Commun.">
        <title>Ectomycorrhizal ecology is imprinted in the genome of the dominant symbiotic fungus Cenococcum geophilum.</title>
        <authorList>
            <consortium name="DOE Joint Genome Institute"/>
            <person name="Peter M."/>
            <person name="Kohler A."/>
            <person name="Ohm R.A."/>
            <person name="Kuo A."/>
            <person name="Krutzmann J."/>
            <person name="Morin E."/>
            <person name="Arend M."/>
            <person name="Barry K.W."/>
            <person name="Binder M."/>
            <person name="Choi C."/>
            <person name="Clum A."/>
            <person name="Copeland A."/>
            <person name="Grisel N."/>
            <person name="Haridas S."/>
            <person name="Kipfer T."/>
            <person name="LaButti K."/>
            <person name="Lindquist E."/>
            <person name="Lipzen A."/>
            <person name="Maire R."/>
            <person name="Meier B."/>
            <person name="Mihaltcheva S."/>
            <person name="Molinier V."/>
            <person name="Murat C."/>
            <person name="Poggeler S."/>
            <person name="Quandt C.A."/>
            <person name="Sperisen C."/>
            <person name="Tritt A."/>
            <person name="Tisserant E."/>
            <person name="Crous P.W."/>
            <person name="Henrissat B."/>
            <person name="Nehls U."/>
            <person name="Egli S."/>
            <person name="Spatafora J.W."/>
            <person name="Grigoriev I.V."/>
            <person name="Martin F.M."/>
        </authorList>
    </citation>
    <scope>NUCLEOTIDE SEQUENCE [LARGE SCALE GENOMIC DNA]</scope>
    <source>
        <strain evidence="1 2">CBS 459.81</strain>
    </source>
</reference>
<dbReference type="EMBL" id="KV746179">
    <property type="protein sequence ID" value="OCK72922.1"/>
    <property type="molecule type" value="Genomic_DNA"/>
</dbReference>
<dbReference type="OrthoDB" id="5986190at2759"/>
<dbReference type="AlphaFoldDB" id="A0A8E2DWA2"/>
<accession>A0A8E2DWA2</accession>
<name>A0A8E2DWA2_9PEZI</name>
<evidence type="ECO:0008006" key="3">
    <source>
        <dbReference type="Google" id="ProtNLM"/>
    </source>
</evidence>
<evidence type="ECO:0000313" key="2">
    <source>
        <dbReference type="Proteomes" id="UP000250266"/>
    </source>
</evidence>
<evidence type="ECO:0000313" key="1">
    <source>
        <dbReference type="EMBL" id="OCK72922.1"/>
    </source>
</evidence>
<dbReference type="SUPFAM" id="SSF48452">
    <property type="entry name" value="TPR-like"/>
    <property type="match status" value="2"/>
</dbReference>
<sequence length="375" mass="42545">MSNLALVLWRQGKYEEAESMNRQILARREKVLGAEHLDTLTSMSNLALVLWRQGKYEEAESINRQTLARGEKLLGAEHPDTLMSMNNLALVLESQGKYKEAESMNRQTLASRKKVLGKEHPDTLTSMANLASTYRNQARLKEAEELEVRVAETRTKTLGDEHLDTLASKEILALTVQETEQLHPVLSESELGKDSVWSQELRNRNYTGSESDSDVSDVSSIWSKASSKYSALSTHSTPDITQKASEQLAAAIYNDLDLRALYKEGALKYEKTRLLRNSDKLLKRLFKSLRNIASSDHHLATIRILRDNRQRAIVNEILYTAINPSCTEDRNVMEHLRLRRADREFTLNRLLSSNTGAIPSFNEDTTTEVIETRKA</sequence>
<protein>
    <recommendedName>
        <fullName evidence="3">Kinesin light chain</fullName>
    </recommendedName>
</protein>
<dbReference type="PANTHER" id="PTHR46082">
    <property type="entry name" value="ATP/GTP-BINDING PROTEIN-RELATED"/>
    <property type="match status" value="1"/>
</dbReference>
<dbReference type="Pfam" id="PF13424">
    <property type="entry name" value="TPR_12"/>
    <property type="match status" value="1"/>
</dbReference>
<dbReference type="InterPro" id="IPR053137">
    <property type="entry name" value="NLR-like"/>
</dbReference>
<dbReference type="Proteomes" id="UP000250266">
    <property type="component" value="Unassembled WGS sequence"/>
</dbReference>
<proteinExistence type="predicted"/>